<evidence type="ECO:0000313" key="1">
    <source>
        <dbReference type="EMBL" id="JAH67303.1"/>
    </source>
</evidence>
<reference evidence="1" key="2">
    <citation type="journal article" date="2015" name="Fish Shellfish Immunol.">
        <title>Early steps in the European eel (Anguilla anguilla)-Vibrio vulnificus interaction in the gills: Role of the RtxA13 toxin.</title>
        <authorList>
            <person name="Callol A."/>
            <person name="Pajuelo D."/>
            <person name="Ebbesson L."/>
            <person name="Teles M."/>
            <person name="MacKenzie S."/>
            <person name="Amaro C."/>
        </authorList>
    </citation>
    <scope>NUCLEOTIDE SEQUENCE</scope>
</reference>
<dbReference type="AlphaFoldDB" id="A0A0E9UQU5"/>
<dbReference type="EMBL" id="GBXM01041274">
    <property type="protein sequence ID" value="JAH67303.1"/>
    <property type="molecule type" value="Transcribed_RNA"/>
</dbReference>
<name>A0A0E9UQU5_ANGAN</name>
<organism evidence="1">
    <name type="scientific">Anguilla anguilla</name>
    <name type="common">European freshwater eel</name>
    <name type="synonym">Muraena anguilla</name>
    <dbReference type="NCBI Taxonomy" id="7936"/>
    <lineage>
        <taxon>Eukaryota</taxon>
        <taxon>Metazoa</taxon>
        <taxon>Chordata</taxon>
        <taxon>Craniata</taxon>
        <taxon>Vertebrata</taxon>
        <taxon>Euteleostomi</taxon>
        <taxon>Actinopterygii</taxon>
        <taxon>Neopterygii</taxon>
        <taxon>Teleostei</taxon>
        <taxon>Anguilliformes</taxon>
        <taxon>Anguillidae</taxon>
        <taxon>Anguilla</taxon>
    </lineage>
</organism>
<accession>A0A0E9UQU5</accession>
<sequence>MVKVFLACHLPVKSLTHTISRYKIKTILTLTVKR</sequence>
<reference evidence="1" key="1">
    <citation type="submission" date="2014-11" db="EMBL/GenBank/DDBJ databases">
        <authorList>
            <person name="Amaro Gonzalez C."/>
        </authorList>
    </citation>
    <scope>NUCLEOTIDE SEQUENCE</scope>
</reference>
<proteinExistence type="predicted"/>
<protein>
    <submittedName>
        <fullName evidence="1">Uncharacterized protein</fullName>
    </submittedName>
</protein>